<comment type="caution">
    <text evidence="2">The sequence shown here is derived from an EMBL/GenBank/DDBJ whole genome shotgun (WGS) entry which is preliminary data.</text>
</comment>
<organism evidence="2 3">
    <name type="scientific">Ichthyenterobacterium magnum</name>
    <dbReference type="NCBI Taxonomy" id="1230530"/>
    <lineage>
        <taxon>Bacteria</taxon>
        <taxon>Pseudomonadati</taxon>
        <taxon>Bacteroidota</taxon>
        <taxon>Flavobacteriia</taxon>
        <taxon>Flavobacteriales</taxon>
        <taxon>Flavobacteriaceae</taxon>
        <taxon>Ichthyenterobacterium</taxon>
    </lineage>
</organism>
<keyword evidence="3" id="KW-1185">Reference proteome</keyword>
<dbReference type="InterPro" id="IPR025667">
    <property type="entry name" value="SprB_repeat"/>
</dbReference>
<dbReference type="Pfam" id="PF23237">
    <property type="entry name" value="HYR_4C"/>
    <property type="match status" value="4"/>
</dbReference>
<gene>
    <name evidence="2" type="ORF">BXY80_1713</name>
</gene>
<dbReference type="InterPro" id="IPR036465">
    <property type="entry name" value="vWFA_dom_sf"/>
</dbReference>
<dbReference type="OrthoDB" id="599464at2"/>
<dbReference type="Pfam" id="PF13519">
    <property type="entry name" value="VWA_2"/>
    <property type="match status" value="1"/>
</dbReference>
<evidence type="ECO:0000313" key="3">
    <source>
        <dbReference type="Proteomes" id="UP000284892"/>
    </source>
</evidence>
<sequence>MSNKLQFRRRNNISLTKLVFALSFLFSINTLIGQEVIVNKYAVANPTVCTQFDITLEVIGNPPARPQEVVLIIDRSGSMDDGPVPEPIDYAQDAAIAFVNNFFLPANNPTGDNKIAIVSFSSSATLDIGLTGSSGQTTIINTINSITTGGTTNTAAAIRAADNELINNGTFDCATSRSIILLSDGVATGGTTGSNNAINAGINAQTHVVSGELFNQSVFTIGLVGAISGSEQTSALNTLNGIQNSGAFWTENNADLTAIYDSILGQLVPAATQLPGEALVSDLITNGFSILSGSVIASKGNTTITAQPSGELLSWFVPDVFNETITLNYTISADGLSVCGTQQPGNTVINYENSMCQTASLVFNNPDICVPCPEVTPLISRVGCTNSIAYSSTITQGVCASSNDAYSWEFFLNGISAGTSSLQNGTFDYTGPQDFEGSFTANLTYTGTYGSSCTMPIVASQVQIVVPNTLEATSTITDVLCNGDSTGSINLNVTGGVPPYTYAWNTGDDTEDLLDIPAGNYSVTVTDSSGCNFIINDAVVSQPTPLVLNLNSKTDTDCQSGNIGEIIVEASGGEPPYTYSIDGGNNYQSTGTFSNLTQGNYTVSTLDNNNCTIGITNLIVGVIDSETPQIEAPDNYALQGCDTSAITSLAYNETSTTISLAQLQSALGGNGNATDDISINSIAYIDIASGTCPVIVTRTFTVTDDCGLTSSDIQTITIEVEDFTAPAPTSATTDCYANITLPTLPTVVDNCGNTLTPSAVVESSTPACEDITYTWTYTDCEGNSHDYVHTVTIEVEDFTAPAPTTATADCYDNITLPTLPTVVDNCGNTLTPSAVVESSTPACEGDITYTWTYTDCEGNSHDYVHTVTIEVEDFTAPAPTTATADCYDNITLPTLPTVVDNCGNTLTPSAVVESSTPACEGDITYTWTYTDCEGNTHDYVHTVTIEVEDFTLPANGESDITCIDDAQVIPTPPSVDDSCGNTISPVGPVVSTDPVCVGDKTYTWTYTDCEGNTHDWVYTYSLNENIDPVITTPATPIVVQCDGSGNNTAIQDWLDNNGGASASDNCGAVTWTNNYNGASSDCSAPVDVIFTATDACGNTVSTTASYAIEDTIPPSITNEAGNLTVECDGSGNATDLQNWLDTFGGATATDDCSSITWSNDFTSLSNDCGATGSATVIFTATDGCGNATSTSATFTIEDTSLPSITIPTNVTVECTESTNPTATGTATGIDACGNVVITFTDTSVSTCGNTETISRTWTATDDCGNAISEVQTITVVDTTPPTISTVAADQTVQCDGFGNTSELQAWLDTNAGANATDTCGNVTWSNNFISLSNGCGETGLALVTFTATDDCGNSVNTTALFTILDLLPPTIDTEASNQIVECDGNGNLTDLNDWLNSNGGALSSDVCGSITWTNNYTTLSDECGATGSATVIFTATDDCGNASSTSATITVQDTTAPTFTVPANITIECDQNINDLNLTGDVTDETDNCSTGLEATFTDTEVAGTCPVISEVSRTWTLTDDCGNTTTLVQTITVQDTTAPTFTVPANITIECDQNINDLNLTGDVTDETDNCSTGLEATFTDTEVAGTCPVISEVSRTWTLTDDCGNTTTLVQTITVQDTTAPTLVGTLDSPISVTCTDIPEVPTLVFEDACSQNIDVVGPTEDIIDIDDENYQIIRTWTVNDECANEAIYTQVINVSIENTIVPSDTVLCIIDDFDLDLFDLLSGSFDTNGTWAVTSGDATLNGSLFNPSSLLDTNGEYLPSDLGDYVFTYTVGGECPSEAEVTITLDEECVVLPCGQEDVVISKAVTPSNLDGVNDFFTITGVEDCGYVIELQIFNRWGAKIYDNPNYQNDWNGTASNASVGNSGFVPTGTYYYIIKLIDSSGGLELKPFTGPIYVGTK</sequence>
<protein>
    <submittedName>
        <fullName evidence="2">Gliding motility-associated-like protein</fullName>
    </submittedName>
</protein>
<dbReference type="EMBL" id="RAQJ01000003">
    <property type="protein sequence ID" value="RKE94702.1"/>
    <property type="molecule type" value="Genomic_DNA"/>
</dbReference>
<dbReference type="Proteomes" id="UP000284892">
    <property type="component" value="Unassembled WGS sequence"/>
</dbReference>
<feature type="domain" description="VWFA" evidence="1">
    <location>
        <begin position="68"/>
        <end position="263"/>
    </location>
</feature>
<dbReference type="Gene3D" id="2.60.40.740">
    <property type="match status" value="1"/>
</dbReference>
<dbReference type="RefSeq" id="WP_120200956.1">
    <property type="nucleotide sequence ID" value="NZ_RAQJ01000003.1"/>
</dbReference>
<dbReference type="Pfam" id="PF13573">
    <property type="entry name" value="SprB"/>
    <property type="match status" value="2"/>
</dbReference>
<accession>A0A420DKE2</accession>
<dbReference type="SUPFAM" id="SSF53300">
    <property type="entry name" value="vWA-like"/>
    <property type="match status" value="1"/>
</dbReference>
<dbReference type="CDD" id="cd00198">
    <property type="entry name" value="vWFA"/>
    <property type="match status" value="1"/>
</dbReference>
<dbReference type="SMART" id="SM00327">
    <property type="entry name" value="VWA"/>
    <property type="match status" value="1"/>
</dbReference>
<dbReference type="Gene3D" id="3.40.50.410">
    <property type="entry name" value="von Willebrand factor, type A domain"/>
    <property type="match status" value="1"/>
</dbReference>
<reference evidence="2 3" key="1">
    <citation type="submission" date="2018-09" db="EMBL/GenBank/DDBJ databases">
        <title>Genomic Encyclopedia of Archaeal and Bacterial Type Strains, Phase II (KMG-II): from individual species to whole genera.</title>
        <authorList>
            <person name="Goeker M."/>
        </authorList>
    </citation>
    <scope>NUCLEOTIDE SEQUENCE [LARGE SCALE GENOMIC DNA]</scope>
    <source>
        <strain evidence="2 3">DSM 26283</strain>
    </source>
</reference>
<dbReference type="InterPro" id="IPR002035">
    <property type="entry name" value="VWF_A"/>
</dbReference>
<dbReference type="Pfam" id="PF13585">
    <property type="entry name" value="CHU_C"/>
    <property type="match status" value="1"/>
</dbReference>
<dbReference type="PROSITE" id="PS50234">
    <property type="entry name" value="VWFA"/>
    <property type="match status" value="1"/>
</dbReference>
<evidence type="ECO:0000313" key="2">
    <source>
        <dbReference type="EMBL" id="RKE94702.1"/>
    </source>
</evidence>
<proteinExistence type="predicted"/>
<evidence type="ECO:0000259" key="1">
    <source>
        <dbReference type="PROSITE" id="PS50234"/>
    </source>
</evidence>
<name>A0A420DKE2_9FLAO</name>
<dbReference type="InterPro" id="IPR057078">
    <property type="entry name" value="HYR-4C"/>
</dbReference>